<feature type="region of interest" description="Disordered" evidence="1">
    <location>
        <begin position="313"/>
        <end position="335"/>
    </location>
</feature>
<organism evidence="2 3">
    <name type="scientific">Geodia barretti</name>
    <name type="common">Barrett's horny sponge</name>
    <dbReference type="NCBI Taxonomy" id="519541"/>
    <lineage>
        <taxon>Eukaryota</taxon>
        <taxon>Metazoa</taxon>
        <taxon>Porifera</taxon>
        <taxon>Demospongiae</taxon>
        <taxon>Heteroscleromorpha</taxon>
        <taxon>Tetractinellida</taxon>
        <taxon>Astrophorina</taxon>
        <taxon>Geodiidae</taxon>
        <taxon>Geodia</taxon>
    </lineage>
</organism>
<accession>A0AA35QRW3</accession>
<proteinExistence type="predicted"/>
<name>A0AA35QRW3_GEOBA</name>
<protein>
    <recommendedName>
        <fullName evidence="4">Death domain-containing protein</fullName>
    </recommendedName>
</protein>
<evidence type="ECO:0000256" key="1">
    <source>
        <dbReference type="SAM" id="MobiDB-lite"/>
    </source>
</evidence>
<evidence type="ECO:0000313" key="2">
    <source>
        <dbReference type="EMBL" id="CAI7988951.1"/>
    </source>
</evidence>
<comment type="caution">
    <text evidence="2">The sequence shown here is derived from an EMBL/GenBank/DDBJ whole genome shotgun (WGS) entry which is preliminary data.</text>
</comment>
<evidence type="ECO:0008006" key="4">
    <source>
        <dbReference type="Google" id="ProtNLM"/>
    </source>
</evidence>
<dbReference type="Proteomes" id="UP001174909">
    <property type="component" value="Unassembled WGS sequence"/>
</dbReference>
<keyword evidence="3" id="KW-1185">Reference proteome</keyword>
<gene>
    <name evidence="2" type="ORF">GBAR_LOCUS91</name>
</gene>
<feature type="compositionally biased region" description="Basic and acidic residues" evidence="1">
    <location>
        <begin position="999"/>
        <end position="1015"/>
    </location>
</feature>
<sequence length="1125" mass="123408">MQSPQQIHPSIHTSSYQSLLPYLETGGDCMATLQYQRPGLLSSVRSSVIVIKSLLRLGSTTLSIIVIPAGKTYPCYLYTAGETKAVGIAKPHVQTVTDPSLTPANILQVTRHVPLWSSDDSYNCLDMSHSQHDEIVGKFDDDEEAKRELITTWLAGHPCPTWEHVWRLLDDGVGGEEGKRAAREVEETYLKMTPEKAKQILDAALQDGSFPLGFLKSMAVGVARSGKTLSKNHVFKIKCDPNCSVSTGVCEAPILAFRQLTLELIKALPSAEGFELLKYEDINQFLAYVVRKGLLKGRVAKVVKEMVQAASEGSSSSDRSEGVAASSVGTGSGDSAASTAVVSAVCTASKARAEAEAKARAKREVVQEEEPLFKLQLILFLDSGGQPQFHEVVAAFSHNVSLVLVFIKLNERLDALCTNAFTDEEGKWFTEQCPSLLTNEQMVVQFVHTMMCKPVAGSEGMHTRFMVIGTHRDLMHECDETLEQKNERLASLFLPVPEENLVMNGDDIIFAVNAKNPDENDDKCFDLIREKVADLSGALDVDTPIAFLVLLNDVNKYAEEQRKKVVSMEEFQAIAGRLKMKRQSLEAALVFFNEMSVWMYVPSVLPGAVFVDPQMPLDSINRIVQYSFRVGGGAIAGLAASECRLWKEGVVSSEMLKGEEFRGCFVRGLFEAGDALKLFEKLYIVAPLNEREFIMPAMLQTVAEKDMERYVPAPSEHVSPLFLHFHMSRIAKGVFCSTHTCMRSKYGWTTAYTMVKSKIVPACLFRNAVRLQHPTKAVEITLLHALKHFEVHLDASQADLPIICPEIRDMLMDAVDSAASAFRFKNSRASVAFQCPCSPDDVHTATPNEAHSNLICTLTGKNIRGGLTPAQRVWLGPRTAPVAESATTSLSTSEPVSSLTDPPSPSSPSSRMASQLPSGSVQTSAPPTNPATSADNSSSPSSTHLSSPPTRMTETSRLRRWTQKVRSLFSSSSSTTPSHQHLSAPPSRMVPQLVSSSRTGERDTTRSGDTLRKESSSTAECSSPQDGSLGEEDLVEITDQLMDLNQPEIYNLGLVLGLAHRRVVDLRENSRSNQAFLDAVVLHWLQRDDHVKEVSWAALVKALLHQRLGHTGIATSIAEKYGTQL</sequence>
<reference evidence="2" key="1">
    <citation type="submission" date="2023-03" db="EMBL/GenBank/DDBJ databases">
        <authorList>
            <person name="Steffen K."/>
            <person name="Cardenas P."/>
        </authorList>
    </citation>
    <scope>NUCLEOTIDE SEQUENCE</scope>
</reference>
<feature type="compositionally biased region" description="Low complexity" evidence="1">
    <location>
        <begin position="967"/>
        <end position="983"/>
    </location>
</feature>
<evidence type="ECO:0000313" key="3">
    <source>
        <dbReference type="Proteomes" id="UP001174909"/>
    </source>
</evidence>
<feature type="compositionally biased region" description="Low complexity" evidence="1">
    <location>
        <begin position="884"/>
        <end position="918"/>
    </location>
</feature>
<dbReference type="AlphaFoldDB" id="A0AA35QRW3"/>
<feature type="compositionally biased region" description="Low complexity" evidence="1">
    <location>
        <begin position="930"/>
        <end position="949"/>
    </location>
</feature>
<feature type="region of interest" description="Disordered" evidence="1">
    <location>
        <begin position="884"/>
        <end position="1029"/>
    </location>
</feature>
<feature type="compositionally biased region" description="Polar residues" evidence="1">
    <location>
        <begin position="1016"/>
        <end position="1026"/>
    </location>
</feature>
<dbReference type="EMBL" id="CASHTH010000013">
    <property type="protein sequence ID" value="CAI7988951.1"/>
    <property type="molecule type" value="Genomic_DNA"/>
</dbReference>